<dbReference type="PROSITE" id="PS50110">
    <property type="entry name" value="RESPONSE_REGULATORY"/>
    <property type="match status" value="1"/>
</dbReference>
<dbReference type="OrthoDB" id="9797341at2"/>
<evidence type="ECO:0000256" key="3">
    <source>
        <dbReference type="PROSITE-ProRule" id="PRU00169"/>
    </source>
</evidence>
<dbReference type="InterPro" id="IPR001789">
    <property type="entry name" value="Sig_transdc_resp-reg_receiver"/>
</dbReference>
<gene>
    <name evidence="6" type="ORF">DF182_27275</name>
</gene>
<dbReference type="InterPro" id="IPR000792">
    <property type="entry name" value="Tscrpt_reg_LuxR_C"/>
</dbReference>
<feature type="modified residue" description="4-aspartylphosphate" evidence="3">
    <location>
        <position position="58"/>
    </location>
</feature>
<dbReference type="EMBL" id="QFFJ01000002">
    <property type="protein sequence ID" value="RBL90172.1"/>
    <property type="molecule type" value="Genomic_DNA"/>
</dbReference>
<dbReference type="CDD" id="cd17535">
    <property type="entry name" value="REC_NarL-like"/>
    <property type="match status" value="1"/>
</dbReference>
<dbReference type="SMART" id="SM00421">
    <property type="entry name" value="HTH_LUXR"/>
    <property type="match status" value="1"/>
</dbReference>
<dbReference type="Gene3D" id="3.40.50.2300">
    <property type="match status" value="1"/>
</dbReference>
<dbReference type="Pfam" id="PF00196">
    <property type="entry name" value="GerE"/>
    <property type="match status" value="1"/>
</dbReference>
<evidence type="ECO:0000256" key="2">
    <source>
        <dbReference type="ARBA" id="ARBA00023125"/>
    </source>
</evidence>
<evidence type="ECO:0000313" key="6">
    <source>
        <dbReference type="EMBL" id="RBL90172.1"/>
    </source>
</evidence>
<dbReference type="InterPro" id="IPR058245">
    <property type="entry name" value="NreC/VraR/RcsB-like_REC"/>
</dbReference>
<protein>
    <submittedName>
        <fullName evidence="6">DNA-binding response regulator</fullName>
    </submittedName>
</protein>
<feature type="domain" description="HTH luxR-type" evidence="4">
    <location>
        <begin position="151"/>
        <end position="216"/>
    </location>
</feature>
<dbReference type="SUPFAM" id="SSF46894">
    <property type="entry name" value="C-terminal effector domain of the bipartite response regulators"/>
    <property type="match status" value="1"/>
</dbReference>
<dbReference type="GO" id="GO:0006355">
    <property type="term" value="P:regulation of DNA-templated transcription"/>
    <property type="evidence" value="ECO:0007669"/>
    <property type="project" value="InterPro"/>
</dbReference>
<dbReference type="AlphaFoldDB" id="A0A365XUY8"/>
<evidence type="ECO:0000259" key="4">
    <source>
        <dbReference type="PROSITE" id="PS50043"/>
    </source>
</evidence>
<dbReference type="RefSeq" id="WP_113618923.1">
    <property type="nucleotide sequence ID" value="NZ_QFFJ01000002.1"/>
</dbReference>
<comment type="caution">
    <text evidence="6">The sequence shown here is derived from an EMBL/GenBank/DDBJ whole genome shotgun (WGS) entry which is preliminary data.</text>
</comment>
<dbReference type="SMART" id="SM00448">
    <property type="entry name" value="REC"/>
    <property type="match status" value="1"/>
</dbReference>
<reference evidence="6 7" key="1">
    <citation type="submission" date="2018-05" db="EMBL/GenBank/DDBJ databases">
        <title>Chitinophaga sp. K3CV102501T nov., isolated from isolated from a monsoon evergreen broad-leaved forest soil.</title>
        <authorList>
            <person name="Lv Y."/>
        </authorList>
    </citation>
    <scope>NUCLEOTIDE SEQUENCE [LARGE SCALE GENOMIC DNA]</scope>
    <source>
        <strain evidence="6 7">GDMCC 1.1325</strain>
    </source>
</reference>
<dbReference type="GO" id="GO:0000160">
    <property type="term" value="P:phosphorelay signal transduction system"/>
    <property type="evidence" value="ECO:0007669"/>
    <property type="project" value="InterPro"/>
</dbReference>
<dbReference type="PANTHER" id="PTHR43214">
    <property type="entry name" value="TWO-COMPONENT RESPONSE REGULATOR"/>
    <property type="match status" value="1"/>
</dbReference>
<organism evidence="6 7">
    <name type="scientific">Chitinophaga flava</name>
    <dbReference type="NCBI Taxonomy" id="2259036"/>
    <lineage>
        <taxon>Bacteria</taxon>
        <taxon>Pseudomonadati</taxon>
        <taxon>Bacteroidota</taxon>
        <taxon>Chitinophagia</taxon>
        <taxon>Chitinophagales</taxon>
        <taxon>Chitinophagaceae</taxon>
        <taxon>Chitinophaga</taxon>
    </lineage>
</organism>
<dbReference type="Proteomes" id="UP000253410">
    <property type="component" value="Unassembled WGS sequence"/>
</dbReference>
<sequence>MSRIHIALIDDQKLFRQSLALLIKSIPGFELIMEAQDGRDFLLQLSAHTVLPEIALVDMEMPHMNGIELNDTLQQQYPAIKVIILSVHAKERLIARMIESGASGYLLKNCDQEELITAIHTTFSSGFYMSAQVLKAIQLASKEKNTLLRNVNNIPIELTKRETEVLQLICKEYNNTEIGETLFISARTVEGHRNNLLAKTGRRNTAGLVLFAVKFGIFDTGF</sequence>
<dbReference type="SUPFAM" id="SSF52172">
    <property type="entry name" value="CheY-like"/>
    <property type="match status" value="1"/>
</dbReference>
<feature type="domain" description="Response regulatory" evidence="5">
    <location>
        <begin position="5"/>
        <end position="123"/>
    </location>
</feature>
<keyword evidence="1 3" id="KW-0597">Phosphoprotein</keyword>
<dbReference type="GO" id="GO:0003677">
    <property type="term" value="F:DNA binding"/>
    <property type="evidence" value="ECO:0007669"/>
    <property type="project" value="UniProtKB-KW"/>
</dbReference>
<accession>A0A365XUY8</accession>
<dbReference type="PROSITE" id="PS50043">
    <property type="entry name" value="HTH_LUXR_2"/>
    <property type="match status" value="1"/>
</dbReference>
<dbReference type="PRINTS" id="PR00038">
    <property type="entry name" value="HTHLUXR"/>
</dbReference>
<dbReference type="InterPro" id="IPR011006">
    <property type="entry name" value="CheY-like_superfamily"/>
</dbReference>
<evidence type="ECO:0000256" key="1">
    <source>
        <dbReference type="ARBA" id="ARBA00022553"/>
    </source>
</evidence>
<dbReference type="InterPro" id="IPR039420">
    <property type="entry name" value="WalR-like"/>
</dbReference>
<evidence type="ECO:0000259" key="5">
    <source>
        <dbReference type="PROSITE" id="PS50110"/>
    </source>
</evidence>
<keyword evidence="7" id="KW-1185">Reference proteome</keyword>
<dbReference type="Pfam" id="PF00072">
    <property type="entry name" value="Response_reg"/>
    <property type="match status" value="1"/>
</dbReference>
<name>A0A365XUY8_9BACT</name>
<proteinExistence type="predicted"/>
<dbReference type="CDD" id="cd06170">
    <property type="entry name" value="LuxR_C_like"/>
    <property type="match status" value="1"/>
</dbReference>
<dbReference type="PANTHER" id="PTHR43214:SF43">
    <property type="entry name" value="TWO-COMPONENT RESPONSE REGULATOR"/>
    <property type="match status" value="1"/>
</dbReference>
<evidence type="ECO:0000313" key="7">
    <source>
        <dbReference type="Proteomes" id="UP000253410"/>
    </source>
</evidence>
<keyword evidence="2 6" id="KW-0238">DNA-binding</keyword>
<dbReference type="InterPro" id="IPR016032">
    <property type="entry name" value="Sig_transdc_resp-reg_C-effctor"/>
</dbReference>